<keyword evidence="1" id="KW-1133">Transmembrane helix</keyword>
<dbReference type="Proteomes" id="UP000886741">
    <property type="component" value="Unassembled WGS sequence"/>
</dbReference>
<reference evidence="2" key="1">
    <citation type="submission" date="2020-10" db="EMBL/GenBank/DDBJ databases">
        <authorList>
            <person name="Gilroy R."/>
        </authorList>
    </citation>
    <scope>NUCLEOTIDE SEQUENCE</scope>
    <source>
        <strain evidence="2">ChiBcec16-1751</strain>
    </source>
</reference>
<sequence length="170" mass="18285">MKILDSKGKLFGKINLVDCLVVLVILAVVIAAALKLTGSSVSDLTSGSNAVTIRYEVLCPKIDPTTSDYAVTEIGKQLMNSGEMIDAYITDCVIEPHIEPVEAADGTLHYVEDTTVHDLRFTIDANVQFVGNAYSVGTQELRVGKSHIVKTVGLEVNGTILSMEEVTTNE</sequence>
<protein>
    <submittedName>
        <fullName evidence="2">DUF4330 domain-containing protein</fullName>
    </submittedName>
</protein>
<accession>A0A9D1JSB1</accession>
<keyword evidence="1" id="KW-0472">Membrane</keyword>
<proteinExistence type="predicted"/>
<comment type="caution">
    <text evidence="2">The sequence shown here is derived from an EMBL/GenBank/DDBJ whole genome shotgun (WGS) entry which is preliminary data.</text>
</comment>
<dbReference type="InterPro" id="IPR025480">
    <property type="entry name" value="DUF4330"/>
</dbReference>
<reference evidence="2" key="2">
    <citation type="journal article" date="2021" name="PeerJ">
        <title>Extensive microbial diversity within the chicken gut microbiome revealed by metagenomics and culture.</title>
        <authorList>
            <person name="Gilroy R."/>
            <person name="Ravi A."/>
            <person name="Getino M."/>
            <person name="Pursley I."/>
            <person name="Horton D.L."/>
            <person name="Alikhan N.F."/>
            <person name="Baker D."/>
            <person name="Gharbi K."/>
            <person name="Hall N."/>
            <person name="Watson M."/>
            <person name="Adriaenssens E.M."/>
            <person name="Foster-Nyarko E."/>
            <person name="Jarju S."/>
            <person name="Secka A."/>
            <person name="Antonio M."/>
            <person name="Oren A."/>
            <person name="Chaudhuri R.R."/>
            <person name="La Ragione R."/>
            <person name="Hildebrand F."/>
            <person name="Pallen M.J."/>
        </authorList>
    </citation>
    <scope>NUCLEOTIDE SEQUENCE</scope>
    <source>
        <strain evidence="2">ChiBcec16-1751</strain>
    </source>
</reference>
<keyword evidence="1" id="KW-0812">Transmembrane</keyword>
<name>A0A9D1JSB1_9FIRM</name>
<organism evidence="2 3">
    <name type="scientific">Candidatus Avoscillospira avistercoris</name>
    <dbReference type="NCBI Taxonomy" id="2840707"/>
    <lineage>
        <taxon>Bacteria</taxon>
        <taxon>Bacillati</taxon>
        <taxon>Bacillota</taxon>
        <taxon>Clostridia</taxon>
        <taxon>Eubacteriales</taxon>
        <taxon>Oscillospiraceae</taxon>
        <taxon>Oscillospiraceae incertae sedis</taxon>
        <taxon>Candidatus Avoscillospira</taxon>
    </lineage>
</organism>
<evidence type="ECO:0000313" key="2">
    <source>
        <dbReference type="EMBL" id="HIS63877.1"/>
    </source>
</evidence>
<feature type="transmembrane region" description="Helical" evidence="1">
    <location>
        <begin position="12"/>
        <end position="34"/>
    </location>
</feature>
<dbReference type="EMBL" id="DVJJ01000017">
    <property type="protein sequence ID" value="HIS63877.1"/>
    <property type="molecule type" value="Genomic_DNA"/>
</dbReference>
<dbReference type="AlphaFoldDB" id="A0A9D1JSB1"/>
<evidence type="ECO:0000313" key="3">
    <source>
        <dbReference type="Proteomes" id="UP000886741"/>
    </source>
</evidence>
<evidence type="ECO:0000256" key="1">
    <source>
        <dbReference type="SAM" id="Phobius"/>
    </source>
</evidence>
<gene>
    <name evidence="2" type="ORF">IAA83_00725</name>
</gene>
<dbReference type="Pfam" id="PF14221">
    <property type="entry name" value="DUF4330"/>
    <property type="match status" value="1"/>
</dbReference>